<dbReference type="PROSITE" id="PS00356">
    <property type="entry name" value="HTH_LACI_1"/>
    <property type="match status" value="1"/>
</dbReference>
<comment type="caution">
    <text evidence="5">The sequence shown here is derived from an EMBL/GenBank/DDBJ whole genome shotgun (WGS) entry which is preliminary data.</text>
</comment>
<dbReference type="InterPro" id="IPR010982">
    <property type="entry name" value="Lambda_DNA-bd_dom_sf"/>
</dbReference>
<dbReference type="EMBL" id="SJJZ01000002">
    <property type="protein sequence ID" value="TCC07779.1"/>
    <property type="molecule type" value="Genomic_DNA"/>
</dbReference>
<evidence type="ECO:0000256" key="1">
    <source>
        <dbReference type="ARBA" id="ARBA00023015"/>
    </source>
</evidence>
<dbReference type="SUPFAM" id="SSF53822">
    <property type="entry name" value="Periplasmic binding protein-like I"/>
    <property type="match status" value="1"/>
</dbReference>
<name>A0A4R0HJ34_9ACTN</name>
<dbReference type="InterPro" id="IPR028082">
    <property type="entry name" value="Peripla_BP_I"/>
</dbReference>
<dbReference type="Gene3D" id="3.40.50.2300">
    <property type="match status" value="2"/>
</dbReference>
<dbReference type="PANTHER" id="PTHR30146:SF153">
    <property type="entry name" value="LACTOSE OPERON REPRESSOR"/>
    <property type="match status" value="1"/>
</dbReference>
<evidence type="ECO:0000259" key="4">
    <source>
        <dbReference type="PROSITE" id="PS50932"/>
    </source>
</evidence>
<dbReference type="PRINTS" id="PR00036">
    <property type="entry name" value="HTHLACI"/>
</dbReference>
<keyword evidence="1" id="KW-0805">Transcription regulation</keyword>
<feature type="domain" description="HTH lacI-type" evidence="4">
    <location>
        <begin position="9"/>
        <end position="63"/>
    </location>
</feature>
<dbReference type="Pfam" id="PF13377">
    <property type="entry name" value="Peripla_BP_3"/>
    <property type="match status" value="1"/>
</dbReference>
<dbReference type="Pfam" id="PF00356">
    <property type="entry name" value="LacI"/>
    <property type="match status" value="1"/>
</dbReference>
<dbReference type="AlphaFoldDB" id="A0A4R0HJ34"/>
<protein>
    <submittedName>
        <fullName evidence="5">LacI family transcriptional regulator</fullName>
    </submittedName>
</protein>
<gene>
    <name evidence="5" type="ORF">E0H45_17660</name>
</gene>
<dbReference type="GO" id="GO:0003700">
    <property type="term" value="F:DNA-binding transcription factor activity"/>
    <property type="evidence" value="ECO:0007669"/>
    <property type="project" value="TreeGrafter"/>
</dbReference>
<proteinExistence type="predicted"/>
<dbReference type="CDD" id="cd01392">
    <property type="entry name" value="HTH_LacI"/>
    <property type="match status" value="1"/>
</dbReference>
<organism evidence="5 6">
    <name type="scientific">Kribbella soli</name>
    <dbReference type="NCBI Taxonomy" id="1124743"/>
    <lineage>
        <taxon>Bacteria</taxon>
        <taxon>Bacillati</taxon>
        <taxon>Actinomycetota</taxon>
        <taxon>Actinomycetes</taxon>
        <taxon>Propionibacteriales</taxon>
        <taxon>Kribbellaceae</taxon>
        <taxon>Kribbella</taxon>
    </lineage>
</organism>
<evidence type="ECO:0000256" key="3">
    <source>
        <dbReference type="ARBA" id="ARBA00023163"/>
    </source>
</evidence>
<dbReference type="SMART" id="SM00354">
    <property type="entry name" value="HTH_LACI"/>
    <property type="match status" value="1"/>
</dbReference>
<keyword evidence="3" id="KW-0804">Transcription</keyword>
<dbReference type="Proteomes" id="UP000292346">
    <property type="component" value="Unassembled WGS sequence"/>
</dbReference>
<evidence type="ECO:0000256" key="2">
    <source>
        <dbReference type="ARBA" id="ARBA00023125"/>
    </source>
</evidence>
<dbReference type="PANTHER" id="PTHR30146">
    <property type="entry name" value="LACI-RELATED TRANSCRIPTIONAL REPRESSOR"/>
    <property type="match status" value="1"/>
</dbReference>
<sequence>MERMAGRAPTIADVARVAGVSVPTVSRVLTGAIPVSAKRRELVERAIQELGYQPNAAARALVSGTRSMVAVLAANTSRYGYAKTVEGIEEAARAAGYMVVITVVETAEQDAVRTAVAMVLSHSVAGVIVLDFDEPGHAALTALPQSVPVVVAAAAQSRAIKLPRAFLADQRGAREATAYLLGLGHETVHHIALPSSGRRGGRTAGWSAALQAAGIRPPKHLTTTWNPLDAYELAKSLAADPSVTAVLAGNDEVAAAVLRAMTEQGRSVPGDVSVVGFDDQPIASLVTPALTTVAQDFAELGRQSFTLLERSINGQESQQTVSVPTQLIIRASTGPRRD</sequence>
<dbReference type="PROSITE" id="PS50932">
    <property type="entry name" value="HTH_LACI_2"/>
    <property type="match status" value="1"/>
</dbReference>
<evidence type="ECO:0000313" key="6">
    <source>
        <dbReference type="Proteomes" id="UP000292346"/>
    </source>
</evidence>
<reference evidence="5 6" key="1">
    <citation type="submission" date="2019-02" db="EMBL/GenBank/DDBJ databases">
        <title>Kribbella capetownensis sp. nov. and Kribbella speibonae sp. nov., isolated from soil.</title>
        <authorList>
            <person name="Curtis S.M."/>
            <person name="Norton I."/>
            <person name="Everest G.J."/>
            <person name="Meyers P.R."/>
        </authorList>
    </citation>
    <scope>NUCLEOTIDE SEQUENCE [LARGE SCALE GENOMIC DNA]</scope>
    <source>
        <strain evidence="5 6">KCTC 29219</strain>
    </source>
</reference>
<dbReference type="OrthoDB" id="3226810at2"/>
<dbReference type="InterPro" id="IPR000843">
    <property type="entry name" value="HTH_LacI"/>
</dbReference>
<dbReference type="SUPFAM" id="SSF47413">
    <property type="entry name" value="lambda repressor-like DNA-binding domains"/>
    <property type="match status" value="1"/>
</dbReference>
<dbReference type="Gene3D" id="1.10.260.40">
    <property type="entry name" value="lambda repressor-like DNA-binding domains"/>
    <property type="match status" value="1"/>
</dbReference>
<dbReference type="GO" id="GO:0000976">
    <property type="term" value="F:transcription cis-regulatory region binding"/>
    <property type="evidence" value="ECO:0007669"/>
    <property type="project" value="TreeGrafter"/>
</dbReference>
<keyword evidence="2" id="KW-0238">DNA-binding</keyword>
<dbReference type="CDD" id="cd01574">
    <property type="entry name" value="PBP1_LacI"/>
    <property type="match status" value="1"/>
</dbReference>
<keyword evidence="6" id="KW-1185">Reference proteome</keyword>
<evidence type="ECO:0000313" key="5">
    <source>
        <dbReference type="EMBL" id="TCC07779.1"/>
    </source>
</evidence>
<dbReference type="InterPro" id="IPR046335">
    <property type="entry name" value="LacI/GalR-like_sensor"/>
</dbReference>
<accession>A0A4R0HJ34</accession>